<dbReference type="Pfam" id="PF17799">
    <property type="entry name" value="RRM_Rrp7"/>
    <property type="match status" value="1"/>
</dbReference>
<evidence type="ECO:0000313" key="6">
    <source>
        <dbReference type="Proteomes" id="UP001274830"/>
    </source>
</evidence>
<dbReference type="CDD" id="cd12293">
    <property type="entry name" value="dRRM_Rrp7p"/>
    <property type="match status" value="1"/>
</dbReference>
<comment type="similarity">
    <text evidence="1">Belongs to the RRP7 family.</text>
</comment>
<gene>
    <name evidence="5" type="ORF">LTR78_007360</name>
</gene>
<organism evidence="5 6">
    <name type="scientific">Recurvomyces mirabilis</name>
    <dbReference type="NCBI Taxonomy" id="574656"/>
    <lineage>
        <taxon>Eukaryota</taxon>
        <taxon>Fungi</taxon>
        <taxon>Dikarya</taxon>
        <taxon>Ascomycota</taxon>
        <taxon>Pezizomycotina</taxon>
        <taxon>Dothideomycetes</taxon>
        <taxon>Dothideomycetidae</taxon>
        <taxon>Mycosphaerellales</taxon>
        <taxon>Teratosphaeriaceae</taxon>
        <taxon>Recurvomyces</taxon>
    </lineage>
</organism>
<evidence type="ECO:0000259" key="3">
    <source>
        <dbReference type="Pfam" id="PF12923"/>
    </source>
</evidence>
<protein>
    <recommendedName>
        <fullName evidence="7">Ribosomal RNA-processing protein 7</fullName>
    </recommendedName>
</protein>
<dbReference type="Pfam" id="PF12923">
    <property type="entry name" value="RRP7"/>
    <property type="match status" value="1"/>
</dbReference>
<sequence length="328" mass="36696">MVPVPPPDNVMPTKLKATVPISVNDFVVLPLTLPTTPSYPVDAKHYLYLRLNAPKLPTDSTPREVFCVNVPFDATAATLKVLFSQQLGGGRLEEVRFEGGIRTSKGIAAPLTQSRGKKRKRGLEFEGGGEAEVVEVGQLPQVWDRELHPGGSTAVVRFVDKESAELALRAAKQAVKSGRTIMWDTPASAGDEDARPLGSARYLAHHTLRYPDPATLQESVDTFISAFNAQDDARNKELARLRAVPDEDGFVTVTRGAKQKPAELVAEEAAERERQKKKRERKQVGEDFYRFQNREKRKEEQRGLVRGFEEDGRRLEELRARRGRMRVE</sequence>
<reference evidence="5" key="1">
    <citation type="submission" date="2023-07" db="EMBL/GenBank/DDBJ databases">
        <title>Black Yeasts Isolated from many extreme environments.</title>
        <authorList>
            <person name="Coleine C."/>
            <person name="Stajich J.E."/>
            <person name="Selbmann L."/>
        </authorList>
    </citation>
    <scope>NUCLEOTIDE SEQUENCE</scope>
    <source>
        <strain evidence="5">CCFEE 5485</strain>
    </source>
</reference>
<comment type="caution">
    <text evidence="5">The sequence shown here is derived from an EMBL/GenBank/DDBJ whole genome shotgun (WGS) entry which is preliminary data.</text>
</comment>
<accession>A0AAE0WJC3</accession>
<dbReference type="InterPro" id="IPR040446">
    <property type="entry name" value="RRP7"/>
</dbReference>
<dbReference type="InterPro" id="IPR012677">
    <property type="entry name" value="Nucleotide-bd_a/b_plait_sf"/>
</dbReference>
<dbReference type="GO" id="GO:0034456">
    <property type="term" value="C:UTP-C complex"/>
    <property type="evidence" value="ECO:0007669"/>
    <property type="project" value="TreeGrafter"/>
</dbReference>
<dbReference type="PANTHER" id="PTHR13191:SF0">
    <property type="entry name" value="RIBOSOMAL RNA-PROCESSING PROTEIN 7 HOMOLOG A-RELATED"/>
    <property type="match status" value="1"/>
</dbReference>
<dbReference type="Proteomes" id="UP001274830">
    <property type="component" value="Unassembled WGS sequence"/>
</dbReference>
<evidence type="ECO:0000259" key="4">
    <source>
        <dbReference type="Pfam" id="PF17799"/>
    </source>
</evidence>
<feature type="region of interest" description="Disordered" evidence="2">
    <location>
        <begin position="262"/>
        <end position="301"/>
    </location>
</feature>
<dbReference type="Gene3D" id="6.10.250.1770">
    <property type="match status" value="1"/>
</dbReference>
<evidence type="ECO:0000256" key="1">
    <source>
        <dbReference type="ARBA" id="ARBA00006110"/>
    </source>
</evidence>
<dbReference type="GO" id="GO:0032545">
    <property type="term" value="C:CURI complex"/>
    <property type="evidence" value="ECO:0007669"/>
    <property type="project" value="TreeGrafter"/>
</dbReference>
<feature type="domain" description="Ribosomal RNA-processing protein 7 C-terminal" evidence="3">
    <location>
        <begin position="209"/>
        <end position="326"/>
    </location>
</feature>
<dbReference type="AlphaFoldDB" id="A0AAE0WJC3"/>
<feature type="compositionally biased region" description="Basic and acidic residues" evidence="2">
    <location>
        <begin position="282"/>
        <end position="301"/>
    </location>
</feature>
<keyword evidence="6" id="KW-1185">Reference proteome</keyword>
<name>A0AAE0WJC3_9PEZI</name>
<evidence type="ECO:0008006" key="7">
    <source>
        <dbReference type="Google" id="ProtNLM"/>
    </source>
</evidence>
<dbReference type="EMBL" id="JAUTXT010000030">
    <property type="protein sequence ID" value="KAK3672774.1"/>
    <property type="molecule type" value="Genomic_DNA"/>
</dbReference>
<dbReference type="InterPro" id="IPR024326">
    <property type="entry name" value="RRP7_C"/>
</dbReference>
<dbReference type="GO" id="GO:0000028">
    <property type="term" value="P:ribosomal small subunit assembly"/>
    <property type="evidence" value="ECO:0007669"/>
    <property type="project" value="TreeGrafter"/>
</dbReference>
<feature type="domain" description="Rrp7 RRM-like N-terminal" evidence="4">
    <location>
        <begin position="24"/>
        <end position="205"/>
    </location>
</feature>
<dbReference type="InterPro" id="IPR040447">
    <property type="entry name" value="RRM_Rrp7"/>
</dbReference>
<proteinExistence type="inferred from homology"/>
<evidence type="ECO:0000313" key="5">
    <source>
        <dbReference type="EMBL" id="KAK3672774.1"/>
    </source>
</evidence>
<dbReference type="CDD" id="cd12950">
    <property type="entry name" value="RRP7_Rrp7p"/>
    <property type="match status" value="1"/>
</dbReference>
<dbReference type="GO" id="GO:0006364">
    <property type="term" value="P:rRNA processing"/>
    <property type="evidence" value="ECO:0007669"/>
    <property type="project" value="TreeGrafter"/>
</dbReference>
<dbReference type="PANTHER" id="PTHR13191">
    <property type="entry name" value="RIBOSOMAL RNA PROCESSING PROTEIN 7-RELATED"/>
    <property type="match status" value="1"/>
</dbReference>
<dbReference type="Gene3D" id="3.30.70.330">
    <property type="match status" value="1"/>
</dbReference>
<evidence type="ECO:0000256" key="2">
    <source>
        <dbReference type="SAM" id="MobiDB-lite"/>
    </source>
</evidence>